<dbReference type="Proteomes" id="UP000316012">
    <property type="component" value="Unassembled WGS sequence"/>
</dbReference>
<evidence type="ECO:0000313" key="3">
    <source>
        <dbReference type="Proteomes" id="UP000316012"/>
    </source>
</evidence>
<proteinExistence type="predicted"/>
<evidence type="ECO:0000256" key="1">
    <source>
        <dbReference type="SAM" id="SignalP"/>
    </source>
</evidence>
<keyword evidence="3" id="KW-1185">Reference proteome</keyword>
<dbReference type="PROSITE" id="PS51257">
    <property type="entry name" value="PROKAR_LIPOPROTEIN"/>
    <property type="match status" value="1"/>
</dbReference>
<evidence type="ECO:0000313" key="2">
    <source>
        <dbReference type="EMBL" id="TQW14828.1"/>
    </source>
</evidence>
<reference evidence="2 3" key="1">
    <citation type="submission" date="2019-04" db="EMBL/GenBank/DDBJ databases">
        <title>Lactobacillus gasseri 7171 assembly.</title>
        <authorList>
            <person name="Joris B.R."/>
            <person name="Giguere D."/>
        </authorList>
    </citation>
    <scope>NUCLEOTIDE SEQUENCE [LARGE SCALE GENOMIC DNA]</scope>
    <source>
        <strain evidence="2 3">7171</strain>
    </source>
</reference>
<protein>
    <recommendedName>
        <fullName evidence="4">Peptide ABC transporter substrate-binding protein</fullName>
    </recommendedName>
</protein>
<comment type="caution">
    <text evidence="2">The sequence shown here is derived from an EMBL/GenBank/DDBJ whole genome shotgun (WGS) entry which is preliminary data.</text>
</comment>
<keyword evidence="1" id="KW-0732">Signal</keyword>
<evidence type="ECO:0008006" key="4">
    <source>
        <dbReference type="Google" id="ProtNLM"/>
    </source>
</evidence>
<gene>
    <name evidence="2" type="ORF">FIPPAONL_01470</name>
</gene>
<organism evidence="2 3">
    <name type="scientific">Lactobacillus gasseri</name>
    <dbReference type="NCBI Taxonomy" id="1596"/>
    <lineage>
        <taxon>Bacteria</taxon>
        <taxon>Bacillati</taxon>
        <taxon>Bacillota</taxon>
        <taxon>Bacilli</taxon>
        <taxon>Lactobacillales</taxon>
        <taxon>Lactobacillaceae</taxon>
        <taxon>Lactobacillus</taxon>
    </lineage>
</organism>
<accession>A0ABY3BCI3</accession>
<sequence>MKKAKLFGSLTLLSGVALTLAACGNNSNSKVDNPTKSFKEATPKKAVKKSGTVSVALETDTPITGIFLNEL</sequence>
<name>A0ABY3BCI3_LACGS</name>
<dbReference type="EMBL" id="SRMD01000089">
    <property type="protein sequence ID" value="TQW14828.1"/>
    <property type="molecule type" value="Genomic_DNA"/>
</dbReference>
<feature type="signal peptide" evidence="1">
    <location>
        <begin position="1"/>
        <end position="21"/>
    </location>
</feature>
<feature type="chain" id="PRO_5045542536" description="Peptide ABC transporter substrate-binding protein" evidence="1">
    <location>
        <begin position="22"/>
        <end position="71"/>
    </location>
</feature>